<keyword evidence="1" id="KW-0472">Membrane</keyword>
<evidence type="ECO:0000256" key="1">
    <source>
        <dbReference type="SAM" id="Phobius"/>
    </source>
</evidence>
<proteinExistence type="predicted"/>
<feature type="transmembrane region" description="Helical" evidence="1">
    <location>
        <begin position="1012"/>
        <end position="1028"/>
    </location>
</feature>
<keyword evidence="1" id="KW-0812">Transmembrane</keyword>
<feature type="chain" id="PRO_5032903453" description="H(+)-exporting diphosphatase" evidence="2">
    <location>
        <begin position="20"/>
        <end position="1333"/>
    </location>
</feature>
<feature type="transmembrane region" description="Helical" evidence="1">
    <location>
        <begin position="203"/>
        <end position="225"/>
    </location>
</feature>
<evidence type="ECO:0000313" key="4">
    <source>
        <dbReference type="Proteomes" id="UP000649617"/>
    </source>
</evidence>
<evidence type="ECO:0000313" key="3">
    <source>
        <dbReference type="EMBL" id="CAE7510199.1"/>
    </source>
</evidence>
<reference evidence="3" key="1">
    <citation type="submission" date="2021-02" db="EMBL/GenBank/DDBJ databases">
        <authorList>
            <person name="Dougan E. K."/>
            <person name="Rhodes N."/>
            <person name="Thang M."/>
            <person name="Chan C."/>
        </authorList>
    </citation>
    <scope>NUCLEOTIDE SEQUENCE</scope>
</reference>
<feature type="transmembrane region" description="Helical" evidence="1">
    <location>
        <begin position="1104"/>
        <end position="1124"/>
    </location>
</feature>
<sequence>MRALPRALVSILSGYIALSAVNCFTANFNNARRARDSGYLAGQAPGSRHGLPTRAVAEAETLTVQKPTAADDSVVVQRAKTEVTDIAGLAKGRPVENRKLRAAIDSIELDQEALRMSTPLLSIKTILATGSAAGLSALATLAAASPELFVWVPPLTTLIFLYSSLSESSAARYRAKAKYNYGQSSRLAALAESSLAAAEARKVFFPFGVGLTAITAAACVSLRIFNEKIGDFLPEGESFSTLLAGDNVILILLALASAVGASLTSLTYVSTRAALVLEENIQNSAQSDWEAGRLPKRAKEPTKEDERNVVLATIFFCLVPIPFIVPGVDFGLATTNPILFNKGLQQLLDDASVVISASAAAQAAVAFLLGEKDFTDAEQRCAMQSKQAALSEMFLAQAQQEAAIIPVRSAMSAAARGAADLVVEFSRLAAILFPWGSVQQAFQSILNTKLVRVESNAATNEARMVKYGPKVTRNRNAIDSSLIEFGRLQKEVFPSDSEMRDEIFALKVGEKKTFKIRSKEGRREVHLVAAELGMVSQSKTEGNQRVVEVRNMGKNVAVSDEERTSLAEALVVDVVEPVKKEAQIGIAEGIPEEWSPWISSAAAAAASVQAAPAVLGADASQVVLPLVTGGIGLLTVWQERVGREQVAYAKKDAALLQQRHAECEALCGLAALSASALPTFVAIAAVAGGVAAVGFLGGFTGAIGWACEMPTLFISMLTLILALERQEQVEKYILGAARIVGGQPPVKARLRAQRLWLLIPVLVMLLPETLIRRCCAANALITAELGFVLANCARQLSFGEYYAARTRRVHSRTDAWAQVATACSRSLPLTSALALTNTLISTTLGAVPVSFGGIFPIFGLAVCVRAIQKAVESRASAVLTRQEGQDAQKLGNTFPPYAAVEPQEEDAGISTPTVAKRIREDLKLLAPNKLRAALGKLAKGFLRIFSETKPEQEFSQTVDAKVVKRVQADLEELRVTVRGNEQGWLRVGSVVGILTGASILAPFLLSELLTEVIVPLAGTVLTVFVVFAESEARSSVAQAKVRAAQMNEQMSTMEELLSISSLWKSYLMAMVGIADCNAVLGLVLHSKWNVIKLHPALTHLQDGAQLLVALSSIVITALAARRMLQVREWAQSLEKIAADNFNERMLGGVQQTDPMAVDAGGGVYPLSKRQKLFVMLAAVLPPLLLLVFPLGAELGEKCVDASGAAALVVALTVVQAERASCRAERTQASCKRAASLCEAFANRAEQQGALLPFNSAAAIAIAGVITFLTELNPVTAAALTVFQAMSWVIASRKGVAAKFESRASLQVRSRFSLRGVSAATGTIGQRFKSFIIG</sequence>
<evidence type="ECO:0008006" key="5">
    <source>
        <dbReference type="Google" id="ProtNLM"/>
    </source>
</evidence>
<feature type="transmembrane region" description="Helical" evidence="1">
    <location>
        <begin position="1172"/>
        <end position="1192"/>
    </location>
</feature>
<dbReference type="OrthoDB" id="431409at2759"/>
<feature type="transmembrane region" description="Helical" evidence="1">
    <location>
        <begin position="984"/>
        <end position="1006"/>
    </location>
</feature>
<feature type="transmembrane region" description="Helical" evidence="1">
    <location>
        <begin position="666"/>
        <end position="696"/>
    </location>
</feature>
<keyword evidence="1" id="KW-1133">Transmembrane helix</keyword>
<gene>
    <name evidence="3" type="ORF">SPIL2461_LOCUS13265</name>
</gene>
<comment type="caution">
    <text evidence="3">The sequence shown here is derived from an EMBL/GenBank/DDBJ whole genome shotgun (WGS) entry which is preliminary data.</text>
</comment>
<feature type="transmembrane region" description="Helical" evidence="1">
    <location>
        <begin position="148"/>
        <end position="165"/>
    </location>
</feature>
<dbReference type="Proteomes" id="UP000649617">
    <property type="component" value="Unassembled WGS sequence"/>
</dbReference>
<organism evidence="3 4">
    <name type="scientific">Symbiodinium pilosum</name>
    <name type="common">Dinoflagellate</name>
    <dbReference type="NCBI Taxonomy" id="2952"/>
    <lineage>
        <taxon>Eukaryota</taxon>
        <taxon>Sar</taxon>
        <taxon>Alveolata</taxon>
        <taxon>Dinophyceae</taxon>
        <taxon>Suessiales</taxon>
        <taxon>Symbiodiniaceae</taxon>
        <taxon>Symbiodinium</taxon>
    </lineage>
</organism>
<feature type="transmembrane region" description="Helical" evidence="1">
    <location>
        <begin position="839"/>
        <end position="864"/>
    </location>
</feature>
<feature type="transmembrane region" description="Helical" evidence="1">
    <location>
        <begin position="702"/>
        <end position="723"/>
    </location>
</feature>
<feature type="transmembrane region" description="Helical" evidence="1">
    <location>
        <begin position="309"/>
        <end position="331"/>
    </location>
</feature>
<feature type="transmembrane region" description="Helical" evidence="1">
    <location>
        <begin position="755"/>
        <end position="781"/>
    </location>
</feature>
<evidence type="ECO:0000256" key="2">
    <source>
        <dbReference type="SAM" id="SignalP"/>
    </source>
</evidence>
<accession>A0A812T837</accession>
<protein>
    <recommendedName>
        <fullName evidence="5">H(+)-exporting diphosphatase</fullName>
    </recommendedName>
</protein>
<feature type="transmembrane region" description="Helical" evidence="1">
    <location>
        <begin position="248"/>
        <end position="269"/>
    </location>
</feature>
<keyword evidence="2" id="KW-0732">Signal</keyword>
<feature type="transmembrane region" description="Helical" evidence="1">
    <location>
        <begin position="1066"/>
        <end position="1084"/>
    </location>
</feature>
<dbReference type="EMBL" id="CAJNIZ010028691">
    <property type="protein sequence ID" value="CAE7510199.1"/>
    <property type="molecule type" value="Genomic_DNA"/>
</dbReference>
<name>A0A812T837_SYMPI</name>
<feature type="transmembrane region" description="Helical" evidence="1">
    <location>
        <begin position="351"/>
        <end position="370"/>
    </location>
</feature>
<feature type="signal peptide" evidence="2">
    <location>
        <begin position="1"/>
        <end position="19"/>
    </location>
</feature>
<keyword evidence="4" id="KW-1185">Reference proteome</keyword>